<evidence type="ECO:0000313" key="2">
    <source>
        <dbReference type="EMBL" id="GFQ07134.1"/>
    </source>
</evidence>
<name>A0A830DH47_9LAMI</name>
<dbReference type="AlphaFoldDB" id="A0A830DH47"/>
<feature type="transmembrane region" description="Helical" evidence="1">
    <location>
        <begin position="15"/>
        <end position="35"/>
    </location>
</feature>
<keyword evidence="1" id="KW-0812">Transmembrane</keyword>
<reference evidence="2" key="1">
    <citation type="submission" date="2020-07" db="EMBL/GenBank/DDBJ databases">
        <title>Ethylene signaling mediates host invasion by parasitic plants.</title>
        <authorList>
            <person name="Yoshida S."/>
        </authorList>
    </citation>
    <scope>NUCLEOTIDE SEQUENCE</scope>
    <source>
        <strain evidence="2">Okayama</strain>
    </source>
</reference>
<keyword evidence="1" id="KW-1133">Transmembrane helix</keyword>
<keyword evidence="3" id="KW-1185">Reference proteome</keyword>
<gene>
    <name evidence="2" type="ORF">PHJA_002857500</name>
</gene>
<proteinExistence type="predicted"/>
<accession>A0A830DH47</accession>
<evidence type="ECO:0000313" key="3">
    <source>
        <dbReference type="Proteomes" id="UP000653305"/>
    </source>
</evidence>
<evidence type="ECO:0000256" key="1">
    <source>
        <dbReference type="SAM" id="Phobius"/>
    </source>
</evidence>
<dbReference type="Proteomes" id="UP000653305">
    <property type="component" value="Unassembled WGS sequence"/>
</dbReference>
<keyword evidence="1" id="KW-0472">Membrane</keyword>
<dbReference type="OrthoDB" id="6418713at2759"/>
<protein>
    <submittedName>
        <fullName evidence="2">Probable sugar phosphate/phosphate translocator at2g25520</fullName>
    </submittedName>
</protein>
<sequence length="397" mass="44752">MSLTLLAQATLSSKYWWYAFLTATYIINKIPYLVLNHRSLFHKLHHKAFLIISIPHTPPPSHTTPTPISPSLLNNYPHLSTTSSFTSLLSTPTPPSQIPSPMLKALITVAVYYIEILLKKDNNSSTMSNMLEISFEVALAAYVEDKYDSWGVFLQLGAVAFEATRLSGYMRGLGHVLDYHHWQSIVRKMIQQRKYEDRAQDKLNVPKTKKTFWLEDVIEGGSRVLVLVESPPVPQQRARNKRDALPFGPNDRNAALSAFCPNFSLLNDGLSGKCRRLSHVPMHAARFDEGERIYNGRGSFRHSLISSELLGFRVLFQISQGFCVSKPNKKLNPKAKNIDNKSCRFRGKIAPSSPFAPIVHHTYGGVYDSELSAQEFVFGDDVQNDLNEAIICRGLKF</sequence>
<dbReference type="EMBL" id="BMAC01001400">
    <property type="protein sequence ID" value="GFQ07134.1"/>
    <property type="molecule type" value="Genomic_DNA"/>
</dbReference>
<organism evidence="2 3">
    <name type="scientific">Phtheirospermum japonicum</name>
    <dbReference type="NCBI Taxonomy" id="374723"/>
    <lineage>
        <taxon>Eukaryota</taxon>
        <taxon>Viridiplantae</taxon>
        <taxon>Streptophyta</taxon>
        <taxon>Embryophyta</taxon>
        <taxon>Tracheophyta</taxon>
        <taxon>Spermatophyta</taxon>
        <taxon>Magnoliopsida</taxon>
        <taxon>eudicotyledons</taxon>
        <taxon>Gunneridae</taxon>
        <taxon>Pentapetalae</taxon>
        <taxon>asterids</taxon>
        <taxon>lamiids</taxon>
        <taxon>Lamiales</taxon>
        <taxon>Orobanchaceae</taxon>
        <taxon>Orobanchaceae incertae sedis</taxon>
        <taxon>Phtheirospermum</taxon>
    </lineage>
</organism>
<comment type="caution">
    <text evidence="2">The sequence shown here is derived from an EMBL/GenBank/DDBJ whole genome shotgun (WGS) entry which is preliminary data.</text>
</comment>